<dbReference type="InterPro" id="IPR023187">
    <property type="entry name" value="Tscrpt_reg_MarR-type_CS"/>
</dbReference>
<dbReference type="InterPro" id="IPR000835">
    <property type="entry name" value="HTH_MarR-typ"/>
</dbReference>
<evidence type="ECO:0000313" key="6">
    <source>
        <dbReference type="Proteomes" id="UP000643405"/>
    </source>
</evidence>
<evidence type="ECO:0000256" key="1">
    <source>
        <dbReference type="ARBA" id="ARBA00023015"/>
    </source>
</evidence>
<dbReference type="InterPro" id="IPR036390">
    <property type="entry name" value="WH_DNA-bd_sf"/>
</dbReference>
<dbReference type="GO" id="GO:0006950">
    <property type="term" value="P:response to stress"/>
    <property type="evidence" value="ECO:0007669"/>
    <property type="project" value="TreeGrafter"/>
</dbReference>
<dbReference type="SUPFAM" id="SSF46785">
    <property type="entry name" value="Winged helix' DNA-binding domain"/>
    <property type="match status" value="1"/>
</dbReference>
<evidence type="ECO:0000256" key="3">
    <source>
        <dbReference type="ARBA" id="ARBA00023163"/>
    </source>
</evidence>
<organism evidence="5 6">
    <name type="scientific">Oryzicola mucosus</name>
    <dbReference type="NCBI Taxonomy" id="2767425"/>
    <lineage>
        <taxon>Bacteria</taxon>
        <taxon>Pseudomonadati</taxon>
        <taxon>Pseudomonadota</taxon>
        <taxon>Alphaproteobacteria</taxon>
        <taxon>Hyphomicrobiales</taxon>
        <taxon>Phyllobacteriaceae</taxon>
        <taxon>Oryzicola</taxon>
    </lineage>
</organism>
<dbReference type="AlphaFoldDB" id="A0A8J6Q399"/>
<keyword evidence="2" id="KW-0238">DNA-binding</keyword>
<gene>
    <name evidence="5" type="ORF">ICI42_12020</name>
</gene>
<sequence length="137" mass="14721">MSKHGLTTARAYLLKHLAANEGATQTELAAALQVEQPSMIGLVDGLEKTGWVARCAIEGDRRAKAIYLTDHGRKEMASISAFAADLRSQLLAGIDKDDMVVALRVLDSIVDNIEDCESRCEETGLCVEADAEAELAC</sequence>
<dbReference type="PANTHER" id="PTHR33164">
    <property type="entry name" value="TRANSCRIPTIONAL REGULATOR, MARR FAMILY"/>
    <property type="match status" value="1"/>
</dbReference>
<dbReference type="GO" id="GO:0003677">
    <property type="term" value="F:DNA binding"/>
    <property type="evidence" value="ECO:0007669"/>
    <property type="project" value="UniProtKB-KW"/>
</dbReference>
<keyword evidence="3" id="KW-0804">Transcription</keyword>
<dbReference type="Pfam" id="PF12802">
    <property type="entry name" value="MarR_2"/>
    <property type="match status" value="1"/>
</dbReference>
<protein>
    <submittedName>
        <fullName evidence="5">Winged helix-turn-helix transcriptional regulator</fullName>
    </submittedName>
</protein>
<dbReference type="GO" id="GO:0003700">
    <property type="term" value="F:DNA-binding transcription factor activity"/>
    <property type="evidence" value="ECO:0007669"/>
    <property type="project" value="InterPro"/>
</dbReference>
<accession>A0A8J6Q399</accession>
<keyword evidence="1" id="KW-0805">Transcription regulation</keyword>
<dbReference type="SMART" id="SM00347">
    <property type="entry name" value="HTH_MARR"/>
    <property type="match status" value="1"/>
</dbReference>
<dbReference type="Proteomes" id="UP000643405">
    <property type="component" value="Unassembled WGS sequence"/>
</dbReference>
<dbReference type="Gene3D" id="1.10.10.10">
    <property type="entry name" value="Winged helix-like DNA-binding domain superfamily/Winged helix DNA-binding domain"/>
    <property type="match status" value="1"/>
</dbReference>
<comment type="caution">
    <text evidence="5">The sequence shown here is derived from an EMBL/GenBank/DDBJ whole genome shotgun (WGS) entry which is preliminary data.</text>
</comment>
<reference evidence="5" key="1">
    <citation type="submission" date="2020-09" db="EMBL/GenBank/DDBJ databases">
        <title>Genome seq and assembly of Tianweitania sp.</title>
        <authorList>
            <person name="Chhetri G."/>
        </authorList>
    </citation>
    <scope>NUCLEOTIDE SEQUENCE</scope>
    <source>
        <strain evidence="5">Rool2</strain>
    </source>
</reference>
<dbReference type="InterPro" id="IPR036388">
    <property type="entry name" value="WH-like_DNA-bd_sf"/>
</dbReference>
<evidence type="ECO:0000313" key="5">
    <source>
        <dbReference type="EMBL" id="MBD0415385.1"/>
    </source>
</evidence>
<dbReference type="InterPro" id="IPR039422">
    <property type="entry name" value="MarR/SlyA-like"/>
</dbReference>
<evidence type="ECO:0000256" key="2">
    <source>
        <dbReference type="ARBA" id="ARBA00023125"/>
    </source>
</evidence>
<name>A0A8J6Q399_9HYPH</name>
<evidence type="ECO:0000259" key="4">
    <source>
        <dbReference type="PROSITE" id="PS50995"/>
    </source>
</evidence>
<feature type="domain" description="HTH marR-type" evidence="4">
    <location>
        <begin position="1"/>
        <end position="111"/>
    </location>
</feature>
<dbReference type="PANTHER" id="PTHR33164:SF64">
    <property type="entry name" value="TRANSCRIPTIONAL REGULATOR SLYA"/>
    <property type="match status" value="1"/>
</dbReference>
<dbReference type="PRINTS" id="PR00598">
    <property type="entry name" value="HTHMARR"/>
</dbReference>
<dbReference type="EMBL" id="JACVVX010000003">
    <property type="protein sequence ID" value="MBD0415385.1"/>
    <property type="molecule type" value="Genomic_DNA"/>
</dbReference>
<proteinExistence type="predicted"/>
<keyword evidence="6" id="KW-1185">Reference proteome</keyword>
<dbReference type="PROSITE" id="PS01117">
    <property type="entry name" value="HTH_MARR_1"/>
    <property type="match status" value="1"/>
</dbReference>
<dbReference type="PROSITE" id="PS50995">
    <property type="entry name" value="HTH_MARR_2"/>
    <property type="match status" value="1"/>
</dbReference>
<dbReference type="RefSeq" id="WP_188164809.1">
    <property type="nucleotide sequence ID" value="NZ_JACVVX010000003.1"/>
</dbReference>